<gene>
    <name evidence="2" type="ORF">Zmor_022139</name>
</gene>
<sequence length="299" mass="35205">MYKVNEDVKKRVYEAFGRNEEMVEDDVNIIKSWMQTQPHLPETMEDVKIRNFLNLNKFSIEKTKEKIDMYYTIRSVIPDVFEVNNLKCEKLENLFKDTYFFTFPKAVNGAHCVYFVKPKTPDTVNLLEVINVWFAIFEIRLSEDFMVDDIVIVDFENFSLSDIKQCTPTIVSKFFAVYKKVYALRLKKLIYVNCPSFTSVLVSVLKAVMKPKIFTRLELHEDAAVLKDFFPQDELPRDYGGEGPSLDQLNGNMKKKLFEYENRLQHVYKLRVNETLRPQKLNNDEILGFYGSFKKINVD</sequence>
<dbReference type="PROSITE" id="PS50191">
    <property type="entry name" value="CRAL_TRIO"/>
    <property type="match status" value="1"/>
</dbReference>
<organism evidence="2 3">
    <name type="scientific">Zophobas morio</name>
    <dbReference type="NCBI Taxonomy" id="2755281"/>
    <lineage>
        <taxon>Eukaryota</taxon>
        <taxon>Metazoa</taxon>
        <taxon>Ecdysozoa</taxon>
        <taxon>Arthropoda</taxon>
        <taxon>Hexapoda</taxon>
        <taxon>Insecta</taxon>
        <taxon>Pterygota</taxon>
        <taxon>Neoptera</taxon>
        <taxon>Endopterygota</taxon>
        <taxon>Coleoptera</taxon>
        <taxon>Polyphaga</taxon>
        <taxon>Cucujiformia</taxon>
        <taxon>Tenebrionidae</taxon>
        <taxon>Zophobas</taxon>
    </lineage>
</organism>
<name>A0AA38M538_9CUCU</name>
<dbReference type="CDD" id="cd00170">
    <property type="entry name" value="SEC14"/>
    <property type="match status" value="1"/>
</dbReference>
<dbReference type="AlphaFoldDB" id="A0AA38M538"/>
<protein>
    <recommendedName>
        <fullName evidence="1">CRAL-TRIO domain-containing protein</fullName>
    </recommendedName>
</protein>
<dbReference type="PANTHER" id="PTHR10174">
    <property type="entry name" value="ALPHA-TOCOPHEROL TRANSFER PROTEIN-RELATED"/>
    <property type="match status" value="1"/>
</dbReference>
<comment type="caution">
    <text evidence="2">The sequence shown here is derived from an EMBL/GenBank/DDBJ whole genome shotgun (WGS) entry which is preliminary data.</text>
</comment>
<dbReference type="EMBL" id="JALNTZ010000007">
    <property type="protein sequence ID" value="KAJ3644405.1"/>
    <property type="molecule type" value="Genomic_DNA"/>
</dbReference>
<keyword evidence="3" id="KW-1185">Reference proteome</keyword>
<evidence type="ECO:0000259" key="1">
    <source>
        <dbReference type="PROSITE" id="PS50191"/>
    </source>
</evidence>
<dbReference type="GO" id="GO:1902936">
    <property type="term" value="F:phosphatidylinositol bisphosphate binding"/>
    <property type="evidence" value="ECO:0007669"/>
    <property type="project" value="TreeGrafter"/>
</dbReference>
<dbReference type="Pfam" id="PF00650">
    <property type="entry name" value="CRAL_TRIO"/>
    <property type="match status" value="1"/>
</dbReference>
<evidence type="ECO:0000313" key="2">
    <source>
        <dbReference type="EMBL" id="KAJ3644405.1"/>
    </source>
</evidence>
<dbReference type="SUPFAM" id="SSF52087">
    <property type="entry name" value="CRAL/TRIO domain"/>
    <property type="match status" value="1"/>
</dbReference>
<proteinExistence type="predicted"/>
<evidence type="ECO:0000313" key="3">
    <source>
        <dbReference type="Proteomes" id="UP001168821"/>
    </source>
</evidence>
<reference evidence="2" key="1">
    <citation type="journal article" date="2023" name="G3 (Bethesda)">
        <title>Whole genome assemblies of Zophobas morio and Tenebrio molitor.</title>
        <authorList>
            <person name="Kaur S."/>
            <person name="Stinson S.A."/>
            <person name="diCenzo G.C."/>
        </authorList>
    </citation>
    <scope>NUCLEOTIDE SEQUENCE</scope>
    <source>
        <strain evidence="2">QUZm001</strain>
    </source>
</reference>
<dbReference type="SUPFAM" id="SSF46938">
    <property type="entry name" value="CRAL/TRIO N-terminal domain"/>
    <property type="match status" value="1"/>
</dbReference>
<dbReference type="GO" id="GO:0016020">
    <property type="term" value="C:membrane"/>
    <property type="evidence" value="ECO:0007669"/>
    <property type="project" value="TreeGrafter"/>
</dbReference>
<feature type="domain" description="CRAL-TRIO" evidence="1">
    <location>
        <begin position="151"/>
        <end position="247"/>
    </location>
</feature>
<dbReference type="InterPro" id="IPR001251">
    <property type="entry name" value="CRAL-TRIO_dom"/>
</dbReference>
<dbReference type="Proteomes" id="UP001168821">
    <property type="component" value="Unassembled WGS sequence"/>
</dbReference>
<dbReference type="InterPro" id="IPR036865">
    <property type="entry name" value="CRAL-TRIO_dom_sf"/>
</dbReference>
<dbReference type="InterPro" id="IPR036273">
    <property type="entry name" value="CRAL/TRIO_N_dom_sf"/>
</dbReference>
<dbReference type="PANTHER" id="PTHR10174:SF222">
    <property type="entry name" value="GH10083P-RELATED"/>
    <property type="match status" value="1"/>
</dbReference>
<dbReference type="Gene3D" id="3.40.525.10">
    <property type="entry name" value="CRAL-TRIO lipid binding domain"/>
    <property type="match status" value="1"/>
</dbReference>
<accession>A0AA38M538</accession>